<evidence type="ECO:0000256" key="1">
    <source>
        <dbReference type="ARBA" id="ARBA00022801"/>
    </source>
</evidence>
<evidence type="ECO:0000256" key="2">
    <source>
        <dbReference type="ARBA" id="ARBA00023295"/>
    </source>
</evidence>
<sequence length="624" mass="67799">MSKTSKKNKLGKTTSLLVVLSFLFGLIVPSSVHTAEASNKEPRKIVTGWIPYYSIDRVLPRVRKLTPSISTGINQPAVCDSSQYGPTENAAIENSYLFRNKDLMKEVLPFWFSLKSPTLIRNDYNIGNPSWPMADTVCLMRRAGMQIIPTITDGTGKLALAGFMANPTTRTTVVNSIVNLVNVNGFDGIDLNFEGFAYVDGSATWSRTAPAWVAFVKELSAAIRANKKILSVTTPYLYDPSERQKGYFVYAWADIASSIDRLRIMTYDFNVAKPGPNAPISWVDKTIRYAISIMPSSKVYVGLPGYGRDWITAVQGKCPVSAPPGLKAGAKAATFLMVNAERKAAIDKAIPVFDANVSEATYSYTQTYNGSTADGASTSCTVNRTVWFQNSRSYAERMAIVAKYRLGGAVLWTLGMEDQLATTEMRNAAFAMAPDVVVSSMSLTGVNQGSISYADPFTVSGLFTLKDKSPIVGLPVSVEINRAGVWTKVAEFITDVNGAITSPMTLANSAGIRLTTLATWERTESITPEQLVAVKSKIVIDRPNSASRAMAFTVKAQLFPQVAGKSAVLQKYVNGKWQNVGTTLTSDASGVFTFTSVENNRGIVTLRVQVGTEVTSETFAIIIR</sequence>
<protein>
    <submittedName>
        <fullName evidence="4">Unannotated protein</fullName>
    </submittedName>
</protein>
<dbReference type="InterPro" id="IPR017853">
    <property type="entry name" value="GH"/>
</dbReference>
<keyword evidence="2" id="KW-0326">Glycosidase</keyword>
<dbReference type="SMART" id="SM00636">
    <property type="entry name" value="Glyco_18"/>
    <property type="match status" value="1"/>
</dbReference>
<dbReference type="SUPFAM" id="SSF51445">
    <property type="entry name" value="(Trans)glycosidases"/>
    <property type="match status" value="1"/>
</dbReference>
<dbReference type="InterPro" id="IPR001579">
    <property type="entry name" value="Glyco_hydro_18_chit_AS"/>
</dbReference>
<name>A0A6J6EDV4_9ZZZZ</name>
<reference evidence="4" key="1">
    <citation type="submission" date="2020-05" db="EMBL/GenBank/DDBJ databases">
        <authorList>
            <person name="Chiriac C."/>
            <person name="Salcher M."/>
            <person name="Ghai R."/>
            <person name="Kavagutti S V."/>
        </authorList>
    </citation>
    <scope>NUCLEOTIDE SEQUENCE</scope>
</reference>
<proteinExistence type="predicted"/>
<dbReference type="InterPro" id="IPR011583">
    <property type="entry name" value="Chitinase_II/V-like_cat"/>
</dbReference>
<dbReference type="PANTHER" id="PTHR46066:SF2">
    <property type="entry name" value="CHITINASE DOMAIN-CONTAINING PROTEIN 1"/>
    <property type="match status" value="1"/>
</dbReference>
<dbReference type="AlphaFoldDB" id="A0A6J6EDV4"/>
<dbReference type="GO" id="GO:0005975">
    <property type="term" value="P:carbohydrate metabolic process"/>
    <property type="evidence" value="ECO:0007669"/>
    <property type="project" value="InterPro"/>
</dbReference>
<feature type="domain" description="GH18" evidence="3">
    <location>
        <begin position="79"/>
        <end position="431"/>
    </location>
</feature>
<dbReference type="Pfam" id="PF00704">
    <property type="entry name" value="Glyco_hydro_18"/>
    <property type="match status" value="1"/>
</dbReference>
<dbReference type="PANTHER" id="PTHR46066">
    <property type="entry name" value="CHITINASE DOMAIN-CONTAINING PROTEIN 1 FAMILY MEMBER"/>
    <property type="match status" value="1"/>
</dbReference>
<dbReference type="GO" id="GO:0004553">
    <property type="term" value="F:hydrolase activity, hydrolyzing O-glycosyl compounds"/>
    <property type="evidence" value="ECO:0007669"/>
    <property type="project" value="InterPro"/>
</dbReference>
<dbReference type="Gene3D" id="3.20.20.80">
    <property type="entry name" value="Glycosidases"/>
    <property type="match status" value="1"/>
</dbReference>
<dbReference type="EMBL" id="CAEZTP010000033">
    <property type="protein sequence ID" value="CAB4571318.1"/>
    <property type="molecule type" value="Genomic_DNA"/>
</dbReference>
<dbReference type="GO" id="GO:0008061">
    <property type="term" value="F:chitin binding"/>
    <property type="evidence" value="ECO:0007669"/>
    <property type="project" value="InterPro"/>
</dbReference>
<organism evidence="4">
    <name type="scientific">freshwater metagenome</name>
    <dbReference type="NCBI Taxonomy" id="449393"/>
    <lineage>
        <taxon>unclassified sequences</taxon>
        <taxon>metagenomes</taxon>
        <taxon>ecological metagenomes</taxon>
    </lineage>
</organism>
<accession>A0A6J6EDV4</accession>
<keyword evidence="1" id="KW-0378">Hydrolase</keyword>
<dbReference type="PROSITE" id="PS01095">
    <property type="entry name" value="GH18_1"/>
    <property type="match status" value="1"/>
</dbReference>
<dbReference type="Gene3D" id="3.10.50.10">
    <property type="match status" value="1"/>
</dbReference>
<gene>
    <name evidence="4" type="ORF">UFOPK1698_00544</name>
</gene>
<evidence type="ECO:0000259" key="3">
    <source>
        <dbReference type="PROSITE" id="PS51910"/>
    </source>
</evidence>
<dbReference type="PROSITE" id="PS51910">
    <property type="entry name" value="GH18_2"/>
    <property type="match status" value="1"/>
</dbReference>
<dbReference type="InterPro" id="IPR029070">
    <property type="entry name" value="Chitinase_insertion_sf"/>
</dbReference>
<evidence type="ECO:0000313" key="4">
    <source>
        <dbReference type="EMBL" id="CAB4571318.1"/>
    </source>
</evidence>
<dbReference type="InterPro" id="IPR001223">
    <property type="entry name" value="Glyco_hydro18_cat"/>
</dbReference>